<protein>
    <submittedName>
        <fullName evidence="7">Uncharacterized protein LOC107485548 isoform X1</fullName>
    </submittedName>
</protein>
<feature type="transmembrane region" description="Helical" evidence="4">
    <location>
        <begin position="803"/>
        <end position="825"/>
    </location>
</feature>
<proteinExistence type="predicted"/>
<keyword evidence="4" id="KW-0812">Transmembrane</keyword>
<dbReference type="PROSITE" id="PS50297">
    <property type="entry name" value="ANK_REP_REGION"/>
    <property type="match status" value="1"/>
</dbReference>
<evidence type="ECO:0000256" key="3">
    <source>
        <dbReference type="SAM" id="MobiDB-lite"/>
    </source>
</evidence>
<keyword evidence="4" id="KW-1133">Transmembrane helix</keyword>
<evidence type="ECO:0000313" key="6">
    <source>
        <dbReference type="Proteomes" id="UP000515211"/>
    </source>
</evidence>
<dbReference type="PROSITE" id="PS50088">
    <property type="entry name" value="ANK_REPEAT"/>
    <property type="match status" value="1"/>
</dbReference>
<dbReference type="Proteomes" id="UP000515211">
    <property type="component" value="Chromosome 4"/>
</dbReference>
<accession>A0A9C6TYF1</accession>
<name>A0A9C6TYF1_ARADU</name>
<evidence type="ECO:0000256" key="1">
    <source>
        <dbReference type="ARBA" id="ARBA00004413"/>
    </source>
</evidence>
<feature type="region of interest" description="Disordered" evidence="3">
    <location>
        <begin position="240"/>
        <end position="316"/>
    </location>
</feature>
<dbReference type="Pfam" id="PF14223">
    <property type="entry name" value="Retrotran_gag_2"/>
    <property type="match status" value="1"/>
</dbReference>
<keyword evidence="6" id="KW-1185">Reference proteome</keyword>
<dbReference type="InterPro" id="IPR002110">
    <property type="entry name" value="Ankyrin_rpt"/>
</dbReference>
<feature type="transmembrane region" description="Helical" evidence="4">
    <location>
        <begin position="727"/>
        <end position="751"/>
    </location>
</feature>
<keyword evidence="4" id="KW-0472">Membrane</keyword>
<dbReference type="Pfam" id="PF13962">
    <property type="entry name" value="PGG"/>
    <property type="match status" value="1"/>
</dbReference>
<keyword evidence="2" id="KW-0040">ANK repeat</keyword>
<feature type="transmembrane region" description="Helical" evidence="4">
    <location>
        <begin position="771"/>
        <end position="797"/>
    </location>
</feature>
<feature type="compositionally biased region" description="Basic and acidic residues" evidence="3">
    <location>
        <begin position="247"/>
        <end position="262"/>
    </location>
</feature>
<feature type="transmembrane region" description="Helical" evidence="4">
    <location>
        <begin position="687"/>
        <end position="707"/>
    </location>
</feature>
<evidence type="ECO:0000259" key="5">
    <source>
        <dbReference type="Pfam" id="PF13962"/>
    </source>
</evidence>
<dbReference type="PANTHER" id="PTHR24177">
    <property type="entry name" value="CASKIN"/>
    <property type="match status" value="1"/>
</dbReference>
<dbReference type="PANTHER" id="PTHR24177:SF329">
    <property type="entry name" value="ANKYRIN REPEAT PROTEIN"/>
    <property type="match status" value="1"/>
</dbReference>
<feature type="repeat" description="ANK" evidence="2">
    <location>
        <begin position="176"/>
        <end position="200"/>
    </location>
</feature>
<dbReference type="InterPro" id="IPR026961">
    <property type="entry name" value="PGG_dom"/>
</dbReference>
<reference evidence="7" key="2">
    <citation type="submission" date="2025-08" db="UniProtKB">
        <authorList>
            <consortium name="RefSeq"/>
        </authorList>
    </citation>
    <scope>IDENTIFICATION</scope>
    <source>
        <tissue evidence="7">Whole plant</tissue>
    </source>
</reference>
<dbReference type="GO" id="GO:0005886">
    <property type="term" value="C:plasma membrane"/>
    <property type="evidence" value="ECO:0007669"/>
    <property type="project" value="UniProtKB-SubCell"/>
</dbReference>
<dbReference type="RefSeq" id="XP_052117164.1">
    <property type="nucleotide sequence ID" value="XM_052261204.1"/>
</dbReference>
<dbReference type="AlphaFoldDB" id="A0A9C6TYF1"/>
<sequence>MHNPTTHVNQVKRPIIDQNRHTTMAGTGIASTGIVLEALRKDNYENWSALVENYLVGQGLWHGIVEADPKKPDHNSEKDDEWRLKNAKALHAIQLACGSENLSKIRTFKKAREAWNHLKISFSEDVRAFPDIEQGHGGSEASYYDLHDNVMRGQWDEAKSSINSNPDDIFEIASSTGRTVLHIAVASGQEEIAKELVSMGNKRLLKMQDKSGYTALALAAKLTDNVDMAERMVRKGGKELLTIQTKAGDDDGKTSTDPKNDTNGDAESTDNKTTTDEDGEEGETNEKKGEDGDDDGNKENDQKMEGDGVEDEDVNKGRGEIPVLLASASGHKKMTRYLFSQTPIDVLFDNGCHYCLMLLKRCISAEIFDIPALLLQHRRYEEIPLTNNPKELQQLVHALAHMPSSFPSGIQLSRWQQFIYNSTKPQAHMVLNDKRIKILLYAEPEDENSFSNSWADFIATHPLGRIFRAISVLLLVKQLSALLEQVKHVAQTIILRKLPGSEKIYDMKKDHHLVLEILRCLSMRISDLSEARIHECSAYDTMLQAAKSGIIEIIKSMRHANPNLLWAMDKNRRDIFSHAILNRQEKVFRLIHEIGGRREMFASRLDVFNNNMLHLAAELGPSSDLGSRSNAALQMQRELHWYMAVAEIVPPKCKEAKNADGKKPREVFTKNHEDLLKSGEKWARDTAGSFTLVGTLIITIMFAAAFTVPGGNDQNTGIPIFLKKSTFIFNIFILADAVSLITSSSSVLIFIGILTSRYAEKDFLRSLPLKLLFGLITLFFSVASMMIAFVSALSMMLKGYRGVVIAAMSLAIIPVLVLIPTLLTLSLEILKSTLKPNLLTAMQKKKKSPP</sequence>
<dbReference type="KEGG" id="adu:107485548"/>
<dbReference type="InterPro" id="IPR036770">
    <property type="entry name" value="Ankyrin_rpt-contain_sf"/>
</dbReference>
<reference evidence="6" key="1">
    <citation type="journal article" date="2016" name="Nat. Genet.">
        <title>The genome sequences of Arachis duranensis and Arachis ipaensis, the diploid ancestors of cultivated peanut.</title>
        <authorList>
            <person name="Bertioli D.J."/>
            <person name="Cannon S.B."/>
            <person name="Froenicke L."/>
            <person name="Huang G."/>
            <person name="Farmer A.D."/>
            <person name="Cannon E.K."/>
            <person name="Liu X."/>
            <person name="Gao D."/>
            <person name="Clevenger J."/>
            <person name="Dash S."/>
            <person name="Ren L."/>
            <person name="Moretzsohn M.C."/>
            <person name="Shirasawa K."/>
            <person name="Huang W."/>
            <person name="Vidigal B."/>
            <person name="Abernathy B."/>
            <person name="Chu Y."/>
            <person name="Niederhuth C.E."/>
            <person name="Umale P."/>
            <person name="Araujo A.C."/>
            <person name="Kozik A."/>
            <person name="Kim K.D."/>
            <person name="Burow M.D."/>
            <person name="Varshney R.K."/>
            <person name="Wang X."/>
            <person name="Zhang X."/>
            <person name="Barkley N."/>
            <person name="Guimaraes P.M."/>
            <person name="Isobe S."/>
            <person name="Guo B."/>
            <person name="Liao B."/>
            <person name="Stalker H.T."/>
            <person name="Schmitz R.J."/>
            <person name="Scheffler B.E."/>
            <person name="Leal-Bertioli S.C."/>
            <person name="Xun X."/>
            <person name="Jackson S.A."/>
            <person name="Michelmore R."/>
            <person name="Ozias-Akins P."/>
        </authorList>
    </citation>
    <scope>NUCLEOTIDE SEQUENCE [LARGE SCALE GENOMIC DNA]</scope>
    <source>
        <strain evidence="6">cv. V14167</strain>
    </source>
</reference>
<dbReference type="SMART" id="SM00248">
    <property type="entry name" value="ANK"/>
    <property type="match status" value="4"/>
</dbReference>
<dbReference type="Gene3D" id="1.25.40.20">
    <property type="entry name" value="Ankyrin repeat-containing domain"/>
    <property type="match status" value="1"/>
</dbReference>
<dbReference type="Pfam" id="PF12796">
    <property type="entry name" value="Ank_2"/>
    <property type="match status" value="1"/>
</dbReference>
<comment type="subcellular location">
    <subcellularLocation>
        <location evidence="1">Cell membrane</location>
        <topology evidence="1">Peripheral membrane protein</topology>
        <orientation evidence="1">Cytoplasmic side</orientation>
    </subcellularLocation>
</comment>
<feature type="domain" description="PGG" evidence="5">
    <location>
        <begin position="681"/>
        <end position="795"/>
    </location>
</feature>
<evidence type="ECO:0000313" key="7">
    <source>
        <dbReference type="RefSeq" id="XP_052117164.1"/>
    </source>
</evidence>
<gene>
    <name evidence="7" type="primary">LOC107485548</name>
</gene>
<evidence type="ECO:0000256" key="2">
    <source>
        <dbReference type="PROSITE-ProRule" id="PRU00023"/>
    </source>
</evidence>
<dbReference type="SUPFAM" id="SSF48403">
    <property type="entry name" value="Ankyrin repeat"/>
    <property type="match status" value="1"/>
</dbReference>
<feature type="compositionally biased region" description="Basic and acidic residues" evidence="3">
    <location>
        <begin position="284"/>
        <end position="306"/>
    </location>
</feature>
<evidence type="ECO:0000256" key="4">
    <source>
        <dbReference type="SAM" id="Phobius"/>
    </source>
</evidence>
<organism evidence="6 7">
    <name type="scientific">Arachis duranensis</name>
    <name type="common">Wild peanut</name>
    <dbReference type="NCBI Taxonomy" id="130453"/>
    <lineage>
        <taxon>Eukaryota</taxon>
        <taxon>Viridiplantae</taxon>
        <taxon>Streptophyta</taxon>
        <taxon>Embryophyta</taxon>
        <taxon>Tracheophyta</taxon>
        <taxon>Spermatophyta</taxon>
        <taxon>Magnoliopsida</taxon>
        <taxon>eudicotyledons</taxon>
        <taxon>Gunneridae</taxon>
        <taxon>Pentapetalae</taxon>
        <taxon>rosids</taxon>
        <taxon>fabids</taxon>
        <taxon>Fabales</taxon>
        <taxon>Fabaceae</taxon>
        <taxon>Papilionoideae</taxon>
        <taxon>50 kb inversion clade</taxon>
        <taxon>dalbergioids sensu lato</taxon>
        <taxon>Dalbergieae</taxon>
        <taxon>Pterocarpus clade</taxon>
        <taxon>Arachis</taxon>
    </lineage>
</organism>
<dbReference type="GeneID" id="107485548"/>